<evidence type="ECO:0000256" key="1">
    <source>
        <dbReference type="SAM" id="MobiDB-lite"/>
    </source>
</evidence>
<sequence length="266" mass="30003">MQNLADIEAEVKFEFPYGREQLRGFEVRRLRIDKKRVTAEEKRQNIVVGGDVNWTITTEKAEQGASIKLPQTITLDRFEMTVIEVEFKTGSRDLRKVQRSRHYTSSVRDSENEKADFPAGILRDRKVHYFFRDLPSTRGGVAAIRISHSRPFGTAEKPDVYINDVRLSPESFSADVAGGYKEFGDGDYFGTFLVYYNLEKLTSRKTAKVSVSYPDGGGWSTSVVVEIDQCKGSSCCVLANRKNRGPCKPSDDSGFLRPEPTPIPLE</sequence>
<accession>A0AAV8UYN5</accession>
<feature type="region of interest" description="Disordered" evidence="1">
    <location>
        <begin position="243"/>
        <end position="266"/>
    </location>
</feature>
<keyword evidence="3" id="KW-1185">Reference proteome</keyword>
<dbReference type="Proteomes" id="UP001157974">
    <property type="component" value="Unassembled WGS sequence"/>
</dbReference>
<dbReference type="AlphaFoldDB" id="A0AAV8UYN5"/>
<reference evidence="2 3" key="1">
    <citation type="journal article" date="2023" name="Nat. Commun.">
        <title>Origin of minicircular mitochondrial genomes in red algae.</title>
        <authorList>
            <person name="Lee Y."/>
            <person name="Cho C.H."/>
            <person name="Lee Y.M."/>
            <person name="Park S.I."/>
            <person name="Yang J.H."/>
            <person name="West J.A."/>
            <person name="Bhattacharya D."/>
            <person name="Yoon H.S."/>
        </authorList>
    </citation>
    <scope>NUCLEOTIDE SEQUENCE [LARGE SCALE GENOMIC DNA]</scope>
    <source>
        <strain evidence="2 3">CCMP1338</strain>
        <tissue evidence="2">Whole cell</tissue>
    </source>
</reference>
<comment type="caution">
    <text evidence="2">The sequence shown here is derived from an EMBL/GenBank/DDBJ whole genome shotgun (WGS) entry which is preliminary data.</text>
</comment>
<evidence type="ECO:0000313" key="3">
    <source>
        <dbReference type="Proteomes" id="UP001157974"/>
    </source>
</evidence>
<proteinExistence type="predicted"/>
<evidence type="ECO:0000313" key="2">
    <source>
        <dbReference type="EMBL" id="KAJ8905636.1"/>
    </source>
</evidence>
<organism evidence="2 3">
    <name type="scientific">Rhodosorus marinus</name>
    <dbReference type="NCBI Taxonomy" id="101924"/>
    <lineage>
        <taxon>Eukaryota</taxon>
        <taxon>Rhodophyta</taxon>
        <taxon>Stylonematophyceae</taxon>
        <taxon>Stylonematales</taxon>
        <taxon>Stylonemataceae</taxon>
        <taxon>Rhodosorus</taxon>
    </lineage>
</organism>
<protein>
    <submittedName>
        <fullName evidence="2">Uncharacterized protein</fullName>
    </submittedName>
</protein>
<dbReference type="EMBL" id="JAMWBK010000004">
    <property type="protein sequence ID" value="KAJ8905636.1"/>
    <property type="molecule type" value="Genomic_DNA"/>
</dbReference>
<gene>
    <name evidence="2" type="ORF">NDN08_002142</name>
</gene>
<name>A0AAV8UYN5_9RHOD</name>
<dbReference type="Gene3D" id="2.60.120.1200">
    <property type="match status" value="1"/>
</dbReference>